<keyword evidence="5 6" id="KW-0472">Membrane</keyword>
<dbReference type="NCBIfam" id="TIGR00800">
    <property type="entry name" value="ncs1"/>
    <property type="match status" value="1"/>
</dbReference>
<dbReference type="GO" id="GO:0005886">
    <property type="term" value="C:plasma membrane"/>
    <property type="evidence" value="ECO:0007669"/>
    <property type="project" value="TreeGrafter"/>
</dbReference>
<dbReference type="Proteomes" id="UP001174694">
    <property type="component" value="Unassembled WGS sequence"/>
</dbReference>
<keyword evidence="8" id="KW-1185">Reference proteome</keyword>
<dbReference type="Pfam" id="PF02133">
    <property type="entry name" value="Transp_cyt_pur"/>
    <property type="match status" value="1"/>
</dbReference>
<feature type="transmembrane region" description="Helical" evidence="6">
    <location>
        <begin position="363"/>
        <end position="380"/>
    </location>
</feature>
<evidence type="ECO:0000313" key="7">
    <source>
        <dbReference type="EMBL" id="KAJ9137865.1"/>
    </source>
</evidence>
<keyword evidence="3 6" id="KW-0812">Transmembrane</keyword>
<dbReference type="Gene3D" id="1.10.4160.10">
    <property type="entry name" value="Hydantoin permease"/>
    <property type="match status" value="1"/>
</dbReference>
<evidence type="ECO:0000256" key="6">
    <source>
        <dbReference type="SAM" id="Phobius"/>
    </source>
</evidence>
<evidence type="ECO:0000256" key="3">
    <source>
        <dbReference type="ARBA" id="ARBA00022692"/>
    </source>
</evidence>
<evidence type="ECO:0000256" key="4">
    <source>
        <dbReference type="ARBA" id="ARBA00022989"/>
    </source>
</evidence>
<feature type="transmembrane region" description="Helical" evidence="6">
    <location>
        <begin position="437"/>
        <end position="458"/>
    </location>
</feature>
<proteinExistence type="inferred from homology"/>
<dbReference type="PANTHER" id="PTHR30618:SF4">
    <property type="entry name" value="ALLANTOIN PERMEASE"/>
    <property type="match status" value="1"/>
</dbReference>
<gene>
    <name evidence="7" type="ORF">NKR23_g8823</name>
</gene>
<name>A0AA38RHG0_9PEZI</name>
<dbReference type="GO" id="GO:0015205">
    <property type="term" value="F:nucleobase transmembrane transporter activity"/>
    <property type="evidence" value="ECO:0007669"/>
    <property type="project" value="TreeGrafter"/>
</dbReference>
<feature type="transmembrane region" description="Helical" evidence="6">
    <location>
        <begin position="100"/>
        <end position="120"/>
    </location>
</feature>
<feature type="transmembrane region" description="Helical" evidence="6">
    <location>
        <begin position="169"/>
        <end position="187"/>
    </location>
</feature>
<dbReference type="AlphaFoldDB" id="A0AA38RHG0"/>
<keyword evidence="4 6" id="KW-1133">Transmembrane helix</keyword>
<reference evidence="7" key="1">
    <citation type="submission" date="2022-07" db="EMBL/GenBank/DDBJ databases">
        <title>Fungi with potential for degradation of polypropylene.</title>
        <authorList>
            <person name="Gostincar C."/>
        </authorList>
    </citation>
    <scope>NUCLEOTIDE SEQUENCE</scope>
    <source>
        <strain evidence="7">EXF-13308</strain>
    </source>
</reference>
<dbReference type="CDD" id="cd11482">
    <property type="entry name" value="SLC-NCS1sbd_NRT1-like"/>
    <property type="match status" value="1"/>
</dbReference>
<comment type="caution">
    <text evidence="7">The sequence shown here is derived from an EMBL/GenBank/DDBJ whole genome shotgun (WGS) entry which is preliminary data.</text>
</comment>
<feature type="transmembrane region" description="Helical" evidence="6">
    <location>
        <begin position="277"/>
        <end position="297"/>
    </location>
</feature>
<accession>A0AA38RHG0</accession>
<evidence type="ECO:0000256" key="5">
    <source>
        <dbReference type="ARBA" id="ARBA00023136"/>
    </source>
</evidence>
<evidence type="ECO:0000256" key="1">
    <source>
        <dbReference type="ARBA" id="ARBA00004141"/>
    </source>
</evidence>
<feature type="transmembrane region" description="Helical" evidence="6">
    <location>
        <begin position="73"/>
        <end position="94"/>
    </location>
</feature>
<dbReference type="InterPro" id="IPR001248">
    <property type="entry name" value="Pur-cyt_permease"/>
</dbReference>
<feature type="transmembrane region" description="Helical" evidence="6">
    <location>
        <begin position="478"/>
        <end position="501"/>
    </location>
</feature>
<sequence>MATVLRKLLRRIELPEEEQTDRWSNEDIRPVPPERQTWGTLQYFELWFLVNMNMSKYQTGSALIATGMTYWQAIIVIIVGNFLAACFAVLNSISGAQSHIGFPVVSRSVWGMWGSFFPILNRTLLSVVWFGVQAVIGGRMIYVCLRSIWIDLDDRIPNTLPVSTGITTGEFMGYVLFNLACCVFMWFRPHQLRPYFHGASVLVCLTLFILLGWALGTSEGWGEIGRSQATTSSTELGWNMCAGIMSVIGSISAGILNQNDFTRFAKRPSQVTWSQGISFLLAGNIAAIVGVLVTAATQEQYGKGTALWDPSKLFRAIQDEHGSGGRAAAFFLAIVMIVSQLSINVVGNVLAGGLDVAAMFPKFINLRRGAYVIAALSVLPNPWQQLVNGTTFLAVLSAYAVFLGPMIGLLCVHFFVIQRRRFHMPDLYEGSRRSVYWYAYGVNWRTVAAWALAVIPSMPGFVHRANAALPVPVGATRVYSLSFVLGFLLSGVLAYIFQVVFPFTYPEVSPMEEAEELEGVDPNKILDNGENDAKKAAYTDNVTSV</sequence>
<protein>
    <submittedName>
        <fullName evidence="7">Uridine permease</fullName>
    </submittedName>
</protein>
<comment type="subcellular location">
    <subcellularLocation>
        <location evidence="1">Membrane</location>
        <topology evidence="1">Multi-pass membrane protein</topology>
    </subcellularLocation>
</comment>
<feature type="transmembrane region" description="Helical" evidence="6">
    <location>
        <begin position="194"/>
        <end position="216"/>
    </location>
</feature>
<feature type="transmembrane region" description="Helical" evidence="6">
    <location>
        <begin position="236"/>
        <end position="256"/>
    </location>
</feature>
<dbReference type="EMBL" id="JANBVO010000032">
    <property type="protein sequence ID" value="KAJ9137865.1"/>
    <property type="molecule type" value="Genomic_DNA"/>
</dbReference>
<feature type="transmembrane region" description="Helical" evidence="6">
    <location>
        <begin position="392"/>
        <end position="416"/>
    </location>
</feature>
<feature type="transmembrane region" description="Helical" evidence="6">
    <location>
        <begin position="328"/>
        <end position="351"/>
    </location>
</feature>
<dbReference type="InterPro" id="IPR012681">
    <property type="entry name" value="NCS1"/>
</dbReference>
<feature type="transmembrane region" description="Helical" evidence="6">
    <location>
        <begin position="127"/>
        <end position="149"/>
    </location>
</feature>
<organism evidence="7 8">
    <name type="scientific">Pleurostoma richardsiae</name>
    <dbReference type="NCBI Taxonomy" id="41990"/>
    <lineage>
        <taxon>Eukaryota</taxon>
        <taxon>Fungi</taxon>
        <taxon>Dikarya</taxon>
        <taxon>Ascomycota</taxon>
        <taxon>Pezizomycotina</taxon>
        <taxon>Sordariomycetes</taxon>
        <taxon>Sordariomycetidae</taxon>
        <taxon>Calosphaeriales</taxon>
        <taxon>Pleurostomataceae</taxon>
        <taxon>Pleurostoma</taxon>
    </lineage>
</organism>
<evidence type="ECO:0000313" key="8">
    <source>
        <dbReference type="Proteomes" id="UP001174694"/>
    </source>
</evidence>
<comment type="similarity">
    <text evidence="2">Belongs to the purine-cytosine permease (2.A.39) family.</text>
</comment>
<dbReference type="InterPro" id="IPR045225">
    <property type="entry name" value="Uracil/uridine/allantoin_perm"/>
</dbReference>
<dbReference type="PANTHER" id="PTHR30618">
    <property type="entry name" value="NCS1 FAMILY PURINE/PYRIMIDINE TRANSPORTER"/>
    <property type="match status" value="1"/>
</dbReference>
<evidence type="ECO:0000256" key="2">
    <source>
        <dbReference type="ARBA" id="ARBA00008974"/>
    </source>
</evidence>